<dbReference type="Proteomes" id="UP000279553">
    <property type="component" value="Unassembled WGS sequence"/>
</dbReference>
<organism evidence="1 4">
    <name type="scientific">Pseudomonas amygdali pv. mori</name>
    <dbReference type="NCBI Taxonomy" id="34065"/>
    <lineage>
        <taxon>Bacteria</taxon>
        <taxon>Pseudomonadati</taxon>
        <taxon>Pseudomonadota</taxon>
        <taxon>Gammaproteobacteria</taxon>
        <taxon>Pseudomonadales</taxon>
        <taxon>Pseudomonadaceae</taxon>
        <taxon>Pseudomonas</taxon>
        <taxon>Pseudomonas amygdali</taxon>
    </lineage>
</organism>
<proteinExistence type="predicted"/>
<evidence type="ECO:0000313" key="2">
    <source>
        <dbReference type="EMBL" id="RMQ34571.1"/>
    </source>
</evidence>
<comment type="caution">
    <text evidence="1">The sequence shown here is derived from an EMBL/GenBank/DDBJ whole genome shotgun (WGS) entry which is preliminary data.</text>
</comment>
<gene>
    <name evidence="1" type="ORF">ALO63_03278</name>
    <name evidence="3" type="ORF">ALP52_01458</name>
    <name evidence="2" type="ORF">ALQ05_200178</name>
</gene>
<dbReference type="EMBL" id="RBTD01000390">
    <property type="protein sequence ID" value="RMT15290.1"/>
    <property type="molecule type" value="Genomic_DNA"/>
</dbReference>
<evidence type="ECO:0000313" key="1">
    <source>
        <dbReference type="EMBL" id="KPY01826.1"/>
    </source>
</evidence>
<dbReference type="PATRIC" id="fig|34065.5.peg.4687"/>
<dbReference type="Proteomes" id="UP000276194">
    <property type="component" value="Unassembled WGS sequence"/>
</dbReference>
<evidence type="ECO:0000313" key="6">
    <source>
        <dbReference type="Proteomes" id="UP000279553"/>
    </source>
</evidence>
<evidence type="ECO:0000313" key="5">
    <source>
        <dbReference type="Proteomes" id="UP000276194"/>
    </source>
</evidence>
<evidence type="ECO:0000313" key="3">
    <source>
        <dbReference type="EMBL" id="RMT15290.1"/>
    </source>
</evidence>
<sequence>MTEKTSITAAPLLVDLTDLAADLAHIEQALERWKALDAKALKNGGLNAADEAERSSVSATYTLQGQLLLGVVCERVRQAR</sequence>
<dbReference type="RefSeq" id="WP_057422558.1">
    <property type="nucleotide sequence ID" value="NZ_RBRD01000211.1"/>
</dbReference>
<accession>A0A0P9Y2E8</accession>
<name>A0A0P9Y2E8_PSEA0</name>
<dbReference type="Proteomes" id="UP000050420">
    <property type="component" value="Unassembled WGS sequence"/>
</dbReference>
<dbReference type="EMBL" id="LJQU01000077">
    <property type="protein sequence ID" value="KPY01826.1"/>
    <property type="molecule type" value="Genomic_DNA"/>
</dbReference>
<evidence type="ECO:0000313" key="4">
    <source>
        <dbReference type="Proteomes" id="UP000050420"/>
    </source>
</evidence>
<reference evidence="1 4" key="1">
    <citation type="submission" date="2015-09" db="EMBL/GenBank/DDBJ databases">
        <title>Genome announcement of multiple Pseudomonas syringae strains.</title>
        <authorList>
            <person name="Thakur S."/>
            <person name="Wang P.W."/>
            <person name="Gong Y."/>
            <person name="Weir B.S."/>
            <person name="Guttman D.S."/>
        </authorList>
    </citation>
    <scope>NUCLEOTIDE SEQUENCE [LARGE SCALE GENOMIC DNA]</scope>
    <source>
        <strain evidence="1 4">ICMP4331</strain>
    </source>
</reference>
<dbReference type="AlphaFoldDB" id="A0A0P9Y2E8"/>
<reference evidence="5 6" key="2">
    <citation type="submission" date="2018-08" db="EMBL/GenBank/DDBJ databases">
        <title>Recombination of ecologically and evolutionarily significant loci maintains genetic cohesion in the Pseudomonas syringae species complex.</title>
        <authorList>
            <person name="Dillon M."/>
            <person name="Thakur S."/>
            <person name="Almeida R.N.D."/>
            <person name="Weir B.S."/>
            <person name="Guttman D.S."/>
        </authorList>
    </citation>
    <scope>NUCLEOTIDE SEQUENCE [LARGE SCALE GENOMIC DNA]</scope>
    <source>
        <strain evidence="2 6">ICMP 535</strain>
        <strain evidence="3 5">ICMP 6941</strain>
    </source>
</reference>
<dbReference type="EMBL" id="RBRD01000211">
    <property type="protein sequence ID" value="RMQ34571.1"/>
    <property type="molecule type" value="Genomic_DNA"/>
</dbReference>
<protein>
    <submittedName>
        <fullName evidence="1">Uncharacterized protein</fullName>
    </submittedName>
</protein>